<evidence type="ECO:0000256" key="3">
    <source>
        <dbReference type="ARBA" id="ARBA00023002"/>
    </source>
</evidence>
<organism evidence="8 9">
    <name type="scientific">Microlunatus parietis</name>
    <dbReference type="NCBI Taxonomy" id="682979"/>
    <lineage>
        <taxon>Bacteria</taxon>
        <taxon>Bacillati</taxon>
        <taxon>Actinomycetota</taxon>
        <taxon>Actinomycetes</taxon>
        <taxon>Propionibacteriales</taxon>
        <taxon>Propionibacteriaceae</taxon>
        <taxon>Microlunatus</taxon>
    </lineage>
</organism>
<keyword evidence="1" id="KW-0004">4Fe-4S</keyword>
<dbReference type="GO" id="GO:0051912">
    <property type="term" value="F:CoB--CoM heterodisulfide reductase activity"/>
    <property type="evidence" value="ECO:0007669"/>
    <property type="project" value="UniProtKB-EC"/>
</dbReference>
<evidence type="ECO:0000256" key="5">
    <source>
        <dbReference type="ARBA" id="ARBA00023014"/>
    </source>
</evidence>
<feature type="region of interest" description="Disordered" evidence="6">
    <location>
        <begin position="1"/>
        <end position="37"/>
    </location>
</feature>
<sequence>MTQTDPRPTPPEIPVRDDALARPFTPGAPTNDPGLAEFPETLARPEPVPLPDPTTRAFVEEWRNASYNCYSSGHKFCREVCPVMQVTRNESWTPTAFHANVIALEQGQLDVADIAADYVNCTQCGACELRCPNTLFTGDFYRFRTRTVDVVKAVRALAVDQGVHQPGWQTWNARTNAQTHEPVLGETDVSQETVRDWADGLELPIGGETVLFVDCEAAFYRTSVPRAVAQLLIKAGYPFGLMGEQWCCGGPAAEMGYVDQAKRFAQHNLDNWHATGTKRVLVLDPHDYITFTEDYPKYFGDAYDIEVVLVVELLAELIKDGRLTPTVPVERTITYHDPCRLNKRKGIWQEPRAILRSIPGLTFNDVDRVTQWSYCSGGGGGLPIEKPELTAAISELRLTKAAETGADLLVSACPWSERPLSAAGDAHDIDVIDIHELLAESVGIEVGGSRGEVGDRRTGGCGGGSCGCGKE</sequence>
<dbReference type="EMBL" id="JACCBU010000001">
    <property type="protein sequence ID" value="NYE71836.1"/>
    <property type="molecule type" value="Genomic_DNA"/>
</dbReference>
<dbReference type="RefSeq" id="WP_218871351.1">
    <property type="nucleotide sequence ID" value="NZ_JACCBU010000001.1"/>
</dbReference>
<dbReference type="Gene3D" id="1.10.1060.10">
    <property type="entry name" value="Alpha-helical ferredoxin"/>
    <property type="match status" value="1"/>
</dbReference>
<dbReference type="PANTHER" id="PTHR43255">
    <property type="entry name" value="IRON-SULFUR-BINDING OXIDOREDUCTASE FADF-RELATED-RELATED"/>
    <property type="match status" value="1"/>
</dbReference>
<keyword evidence="4" id="KW-0408">Iron</keyword>
<evidence type="ECO:0000259" key="7">
    <source>
        <dbReference type="PROSITE" id="PS51379"/>
    </source>
</evidence>
<evidence type="ECO:0000256" key="6">
    <source>
        <dbReference type="SAM" id="MobiDB-lite"/>
    </source>
</evidence>
<dbReference type="InterPro" id="IPR004017">
    <property type="entry name" value="Cys_rich_dom"/>
</dbReference>
<dbReference type="GO" id="GO:0046872">
    <property type="term" value="F:metal ion binding"/>
    <property type="evidence" value="ECO:0007669"/>
    <property type="project" value="UniProtKB-KW"/>
</dbReference>
<keyword evidence="5" id="KW-0411">Iron-sulfur</keyword>
<evidence type="ECO:0000256" key="2">
    <source>
        <dbReference type="ARBA" id="ARBA00022723"/>
    </source>
</evidence>
<keyword evidence="9" id="KW-1185">Reference proteome</keyword>
<keyword evidence="3 8" id="KW-0560">Oxidoreductase</keyword>
<name>A0A7Y9LDE5_9ACTN</name>
<protein>
    <submittedName>
        <fullName evidence="8">Heterodisulfide reductase subunit D</fullName>
        <ecNumber evidence="8">1.8.98.1</ecNumber>
    </submittedName>
</protein>
<dbReference type="SUPFAM" id="SSF46548">
    <property type="entry name" value="alpha-helical ferredoxin"/>
    <property type="match status" value="1"/>
</dbReference>
<feature type="domain" description="4Fe-4S ferredoxin-type" evidence="7">
    <location>
        <begin position="112"/>
        <end position="141"/>
    </location>
</feature>
<gene>
    <name evidence="8" type="ORF">BKA15_003165</name>
</gene>
<dbReference type="GO" id="GO:0005886">
    <property type="term" value="C:plasma membrane"/>
    <property type="evidence" value="ECO:0007669"/>
    <property type="project" value="TreeGrafter"/>
</dbReference>
<dbReference type="InterPro" id="IPR051460">
    <property type="entry name" value="HdrC_iron-sulfur_subunit"/>
</dbReference>
<dbReference type="Proteomes" id="UP000569914">
    <property type="component" value="Unassembled WGS sequence"/>
</dbReference>
<dbReference type="EC" id="1.8.98.1" evidence="8"/>
<proteinExistence type="predicted"/>
<dbReference type="AlphaFoldDB" id="A0A7Y9LDE5"/>
<dbReference type="InterPro" id="IPR017896">
    <property type="entry name" value="4Fe4S_Fe-S-bd"/>
</dbReference>
<dbReference type="PANTHER" id="PTHR43255:SF1">
    <property type="entry name" value="IRON-SULFUR-BINDING OXIDOREDUCTASE FADF-RELATED"/>
    <property type="match status" value="1"/>
</dbReference>
<dbReference type="Pfam" id="PF13183">
    <property type="entry name" value="Fer4_8"/>
    <property type="match status" value="1"/>
</dbReference>
<dbReference type="InterPro" id="IPR017900">
    <property type="entry name" value="4Fe4S_Fe_S_CS"/>
</dbReference>
<dbReference type="PROSITE" id="PS51379">
    <property type="entry name" value="4FE4S_FER_2"/>
    <property type="match status" value="1"/>
</dbReference>
<evidence type="ECO:0000256" key="1">
    <source>
        <dbReference type="ARBA" id="ARBA00022485"/>
    </source>
</evidence>
<keyword evidence="2" id="KW-0479">Metal-binding</keyword>
<dbReference type="PROSITE" id="PS00198">
    <property type="entry name" value="4FE4S_FER_1"/>
    <property type="match status" value="1"/>
</dbReference>
<accession>A0A7Y9LDE5</accession>
<dbReference type="InterPro" id="IPR009051">
    <property type="entry name" value="Helical_ferredxn"/>
</dbReference>
<dbReference type="Pfam" id="PF02754">
    <property type="entry name" value="CCG"/>
    <property type="match status" value="2"/>
</dbReference>
<reference evidence="8 9" key="1">
    <citation type="submission" date="2020-07" db="EMBL/GenBank/DDBJ databases">
        <title>Sequencing the genomes of 1000 actinobacteria strains.</title>
        <authorList>
            <person name="Klenk H.-P."/>
        </authorList>
    </citation>
    <scope>NUCLEOTIDE SEQUENCE [LARGE SCALE GENOMIC DNA]</scope>
    <source>
        <strain evidence="8 9">DSM 22083</strain>
    </source>
</reference>
<evidence type="ECO:0000256" key="4">
    <source>
        <dbReference type="ARBA" id="ARBA00023004"/>
    </source>
</evidence>
<evidence type="ECO:0000313" key="8">
    <source>
        <dbReference type="EMBL" id="NYE71836.1"/>
    </source>
</evidence>
<dbReference type="GO" id="GO:0051539">
    <property type="term" value="F:4 iron, 4 sulfur cluster binding"/>
    <property type="evidence" value="ECO:0007669"/>
    <property type="project" value="UniProtKB-KW"/>
</dbReference>
<evidence type="ECO:0000313" key="9">
    <source>
        <dbReference type="Proteomes" id="UP000569914"/>
    </source>
</evidence>
<comment type="caution">
    <text evidence="8">The sequence shown here is derived from an EMBL/GenBank/DDBJ whole genome shotgun (WGS) entry which is preliminary data.</text>
</comment>